<proteinExistence type="predicted"/>
<name>A0ABR4NJX9_9FUNG</name>
<dbReference type="EMBL" id="JADGIZ020000002">
    <property type="protein sequence ID" value="KAL2919832.1"/>
    <property type="molecule type" value="Genomic_DNA"/>
</dbReference>
<protein>
    <recommendedName>
        <fullName evidence="5">Restriction endonuclease type IV Mrr domain-containing protein</fullName>
    </recommendedName>
</protein>
<dbReference type="PANTHER" id="PTHR28133">
    <property type="entry name" value="REQUIRED FOR RESPIRATORY GROWTH PROTEIN 7, MITOCHONDRIAL"/>
    <property type="match status" value="1"/>
</dbReference>
<keyword evidence="2" id="KW-0496">Mitochondrion</keyword>
<reference evidence="3 4" key="1">
    <citation type="submission" date="2023-09" db="EMBL/GenBank/DDBJ databases">
        <title>Pangenome analysis of Batrachochytrium dendrobatidis and related Chytrids.</title>
        <authorList>
            <person name="Yacoub M.N."/>
            <person name="Stajich J.E."/>
            <person name="James T.Y."/>
        </authorList>
    </citation>
    <scope>NUCLEOTIDE SEQUENCE [LARGE SCALE GENOMIC DNA]</scope>
    <source>
        <strain evidence="3 4">JEL0888</strain>
    </source>
</reference>
<evidence type="ECO:0000313" key="3">
    <source>
        <dbReference type="EMBL" id="KAL2919832.1"/>
    </source>
</evidence>
<dbReference type="Pfam" id="PF10356">
    <property type="entry name" value="RRG7"/>
    <property type="match status" value="1"/>
</dbReference>
<evidence type="ECO:0000256" key="1">
    <source>
        <dbReference type="ARBA" id="ARBA00004173"/>
    </source>
</evidence>
<keyword evidence="4" id="KW-1185">Reference proteome</keyword>
<dbReference type="Gene3D" id="3.40.1350.10">
    <property type="match status" value="1"/>
</dbReference>
<organism evidence="3 4">
    <name type="scientific">Polyrhizophydium stewartii</name>
    <dbReference type="NCBI Taxonomy" id="2732419"/>
    <lineage>
        <taxon>Eukaryota</taxon>
        <taxon>Fungi</taxon>
        <taxon>Fungi incertae sedis</taxon>
        <taxon>Chytridiomycota</taxon>
        <taxon>Chytridiomycota incertae sedis</taxon>
        <taxon>Chytridiomycetes</taxon>
        <taxon>Rhizophydiales</taxon>
        <taxon>Rhizophydiales incertae sedis</taxon>
        <taxon>Polyrhizophydium</taxon>
    </lineage>
</organism>
<sequence length="174" mass="17630">MRLRRVGGAGDGGVDLVGQWYLDADPPSPDEQPAVALLRTLRSNAAAPPSPHTDSAPAPVSVLVQCKAEQSAVGPGAVRDLLGTLASQYDSAATLGILVSLNGFTRQAIATAEGTATDSSVRGGAVCLATVTAAGTCTTFWVAPAASRLLGGHLRAVSAAGGRVRMSWRGTPLR</sequence>
<comment type="caution">
    <text evidence="3">The sequence shown here is derived from an EMBL/GenBank/DDBJ whole genome shotgun (WGS) entry which is preliminary data.</text>
</comment>
<evidence type="ECO:0000256" key="2">
    <source>
        <dbReference type="ARBA" id="ARBA00023128"/>
    </source>
</evidence>
<evidence type="ECO:0008006" key="5">
    <source>
        <dbReference type="Google" id="ProtNLM"/>
    </source>
</evidence>
<dbReference type="PANTHER" id="PTHR28133:SF1">
    <property type="entry name" value="REQUIRED FOR RESPIRATORY GROWTH PROTEIN 7, MITOCHONDRIAL"/>
    <property type="match status" value="1"/>
</dbReference>
<dbReference type="Proteomes" id="UP001527925">
    <property type="component" value="Unassembled WGS sequence"/>
</dbReference>
<accession>A0ABR4NJX9</accession>
<dbReference type="InterPro" id="IPR011856">
    <property type="entry name" value="tRNA_endonuc-like_dom_sf"/>
</dbReference>
<gene>
    <name evidence="3" type="ORF">HK105_200749</name>
</gene>
<evidence type="ECO:0000313" key="4">
    <source>
        <dbReference type="Proteomes" id="UP001527925"/>
    </source>
</evidence>
<comment type="subcellular location">
    <subcellularLocation>
        <location evidence="1">Mitochondrion</location>
    </subcellularLocation>
</comment>
<dbReference type="InterPro" id="IPR018828">
    <property type="entry name" value="RRG7"/>
</dbReference>